<dbReference type="EMBL" id="LWQS01000044">
    <property type="protein sequence ID" value="OAN46449.1"/>
    <property type="molecule type" value="Genomic_DNA"/>
</dbReference>
<name>A0A178MCG4_9CHLR</name>
<dbReference type="Gene3D" id="1.10.287.90">
    <property type="match status" value="1"/>
</dbReference>
<dbReference type="RefSeq" id="WP_066785712.1">
    <property type="nucleotide sequence ID" value="NZ_LWQS01000044.1"/>
</dbReference>
<evidence type="ECO:0000313" key="6">
    <source>
        <dbReference type="Proteomes" id="UP000078287"/>
    </source>
</evidence>
<keyword evidence="3 4" id="KW-0472">Membrane</keyword>
<dbReference type="OrthoDB" id="164485at2"/>
<comment type="caution">
    <text evidence="5">The sequence shown here is derived from an EMBL/GenBank/DDBJ whole genome shotgun (WGS) entry which is preliminary data.</text>
</comment>
<dbReference type="GO" id="GO:0016020">
    <property type="term" value="C:membrane"/>
    <property type="evidence" value="ECO:0007669"/>
    <property type="project" value="UniProtKB-SubCell"/>
</dbReference>
<comment type="subcellular location">
    <subcellularLocation>
        <location evidence="1">Membrane</location>
    </subcellularLocation>
</comment>
<evidence type="ECO:0000256" key="1">
    <source>
        <dbReference type="ARBA" id="ARBA00004370"/>
    </source>
</evidence>
<proteinExistence type="predicted"/>
<protein>
    <submittedName>
        <fullName evidence="5">Uncharacterized protein</fullName>
    </submittedName>
</protein>
<dbReference type="InterPro" id="IPR036257">
    <property type="entry name" value="Cyt_c_oxidase_su2_TM_sf"/>
</dbReference>
<keyword evidence="4" id="KW-1133">Transmembrane helix</keyword>
<gene>
    <name evidence="5" type="ORF">A6A03_12305</name>
</gene>
<keyword evidence="6" id="KW-1185">Reference proteome</keyword>
<accession>A0A178MCG4</accession>
<evidence type="ECO:0000256" key="3">
    <source>
        <dbReference type="ARBA" id="ARBA00023136"/>
    </source>
</evidence>
<feature type="transmembrane region" description="Helical" evidence="4">
    <location>
        <begin position="6"/>
        <end position="29"/>
    </location>
</feature>
<evidence type="ECO:0000256" key="4">
    <source>
        <dbReference type="SAM" id="Phobius"/>
    </source>
</evidence>
<dbReference type="AlphaFoldDB" id="A0A178MCG4"/>
<dbReference type="Proteomes" id="UP000078287">
    <property type="component" value="Unassembled WGS sequence"/>
</dbReference>
<feature type="transmembrane region" description="Helical" evidence="4">
    <location>
        <begin position="50"/>
        <end position="69"/>
    </location>
</feature>
<evidence type="ECO:0000256" key="2">
    <source>
        <dbReference type="ARBA" id="ARBA00022692"/>
    </source>
</evidence>
<evidence type="ECO:0000313" key="5">
    <source>
        <dbReference type="EMBL" id="OAN46449.1"/>
    </source>
</evidence>
<organism evidence="5 6">
    <name type="scientific">Chloroflexus islandicus</name>
    <dbReference type="NCBI Taxonomy" id="1707952"/>
    <lineage>
        <taxon>Bacteria</taxon>
        <taxon>Bacillati</taxon>
        <taxon>Chloroflexota</taxon>
        <taxon>Chloroflexia</taxon>
        <taxon>Chloroflexales</taxon>
        <taxon>Chloroflexineae</taxon>
        <taxon>Chloroflexaceae</taxon>
        <taxon>Chloroflexus</taxon>
    </lineage>
</organism>
<keyword evidence="2 4" id="KW-0812">Transmembrane</keyword>
<reference evidence="5 6" key="1">
    <citation type="submission" date="2016-04" db="EMBL/GenBank/DDBJ databases">
        <title>Chloroflexus islandicus sp. nov., a thermophilic filamentous anoxygenic phototrophic bacterium from geyser Strokkur (Iceland).</title>
        <authorList>
            <person name="Gaisin V.A."/>
            <person name="Kalashnikov A.M."/>
            <person name="Sukhacheva M.V."/>
            <person name="Grouzdev D.S."/>
            <person name="Ivanov T.M."/>
            <person name="Kuznetsov B."/>
            <person name="Gorlenko V.M."/>
        </authorList>
    </citation>
    <scope>NUCLEOTIDE SEQUENCE [LARGE SCALE GENOMIC DNA]</scope>
    <source>
        <strain evidence="6">isl-2</strain>
    </source>
</reference>
<sequence>MFAWFIFWVTAIIAVGGQIPLIVAAWRLYRQPSAAPANVPRSDGRADLGWTLVTAVGTLALFVAAYAALP</sequence>